<keyword evidence="14" id="KW-1185">Reference proteome</keyword>
<dbReference type="Gene3D" id="1.20.1530.20">
    <property type="match status" value="1"/>
</dbReference>
<dbReference type="eggNOG" id="COG1226">
    <property type="taxonomic scope" value="Bacteria"/>
</dbReference>
<evidence type="ECO:0000313" key="13">
    <source>
        <dbReference type="EMBL" id="ABC27670.1"/>
    </source>
</evidence>
<dbReference type="RefSeq" id="WP_011394747.1">
    <property type="nucleotide sequence ID" value="NC_007645.1"/>
</dbReference>
<keyword evidence="3" id="KW-0813">Transport</keyword>
<keyword evidence="8" id="KW-1133">Transmembrane helix</keyword>
<dbReference type="InterPro" id="IPR003148">
    <property type="entry name" value="RCK_N"/>
</dbReference>
<dbReference type="GO" id="GO:0005886">
    <property type="term" value="C:plasma membrane"/>
    <property type="evidence" value="ECO:0007669"/>
    <property type="project" value="TreeGrafter"/>
</dbReference>
<comment type="similarity">
    <text evidence="2">Belongs to the monovalent cation:proton antiporter 2 (CPA2) transporter (TC 2.A.37) family.</text>
</comment>
<evidence type="ECO:0000259" key="11">
    <source>
        <dbReference type="PROSITE" id="PS51201"/>
    </source>
</evidence>
<dbReference type="GO" id="GO:1902600">
    <property type="term" value="P:proton transmembrane transport"/>
    <property type="evidence" value="ECO:0007669"/>
    <property type="project" value="InterPro"/>
</dbReference>
<dbReference type="GO" id="GO:0008324">
    <property type="term" value="F:monoatomic cation transmembrane transporter activity"/>
    <property type="evidence" value="ECO:0007669"/>
    <property type="project" value="InterPro"/>
</dbReference>
<keyword evidence="6" id="KW-0812">Transmembrane</keyword>
<dbReference type="PANTHER" id="PTHR46157">
    <property type="entry name" value="K(+) EFFLUX ANTIPORTER 3, CHLOROPLASTIC"/>
    <property type="match status" value="1"/>
</dbReference>
<organism evidence="13 14">
    <name type="scientific">Hahella chejuensis (strain KCTC 2396)</name>
    <dbReference type="NCBI Taxonomy" id="349521"/>
    <lineage>
        <taxon>Bacteria</taxon>
        <taxon>Pseudomonadati</taxon>
        <taxon>Pseudomonadota</taxon>
        <taxon>Gammaproteobacteria</taxon>
        <taxon>Oceanospirillales</taxon>
        <taxon>Hahellaceae</taxon>
        <taxon>Hahella</taxon>
    </lineage>
</organism>
<reference evidence="13 14" key="1">
    <citation type="journal article" date="2005" name="Nucleic Acids Res.">
        <title>Genomic blueprint of Hahella chejuensis, a marine microbe producing an algicidal agent.</title>
        <authorList>
            <person name="Jeong H."/>
            <person name="Yim J.H."/>
            <person name="Lee C."/>
            <person name="Choi S.-H."/>
            <person name="Park Y.K."/>
            <person name="Yoon S.H."/>
            <person name="Hur C.-G."/>
            <person name="Kang H.-Y."/>
            <person name="Kim D."/>
            <person name="Lee H.H."/>
            <person name="Park K.H."/>
            <person name="Park S.-H."/>
            <person name="Park H.-S."/>
            <person name="Lee H.K."/>
            <person name="Oh T.K."/>
            <person name="Kim J.F."/>
        </authorList>
    </citation>
    <scope>NUCLEOTIDE SEQUENCE [LARGE SCALE GENOMIC DNA]</scope>
    <source>
        <strain evidence="13 14">KCTC 2396</strain>
    </source>
</reference>
<keyword evidence="10" id="KW-0472">Membrane</keyword>
<proteinExistence type="inferred from homology"/>
<evidence type="ECO:0000256" key="7">
    <source>
        <dbReference type="ARBA" id="ARBA00022958"/>
    </source>
</evidence>
<dbReference type="Gene3D" id="3.40.50.720">
    <property type="entry name" value="NAD(P)-binding Rossmann-like Domain"/>
    <property type="match status" value="1"/>
</dbReference>
<dbReference type="STRING" id="349521.HCH_00774"/>
<sequence>MHEANLSQFLVLITAAVVVSSLFRRMNIPSVLAYLAVGLGVGPTALGWVDDVETIQVLAEFGVVFLLFSLGLEFSLAKMIALRKVVFNLGGWQVAVSSLVIFGVARLFQASTEEAIIIAGALALSSTAVVSKELVQRNELGQPHGVMSMGVLLFQDLAAVIFLILIPFLAGGSDSSLALALAITLGKGVLLFALMLAIGKYLLPIIFTEVAKSHSEELFVLTVLMVSLLAAALTHSFGLSMALGAFIAGMMLSETHYKHQIEADIRPFRDLLLGLFFISVGMIVDFQEVLANWPWILLITALLLLAKATLIGALAYRHQKDRAVALKTGLYLAQGGEFGFALFALGEKFQLISKQAGAVVITTVILSITLTPWLMNLARHLSARFPSNKDQGIAQTRVEALTDACSELEGHAIVCGFGRVGQTVARFMRRSAMPMTAVDKDPVRVKEAAAAGEPVHFGDSERLDILKALGLERARLIIITYADVDKSLAVIRKVRSTGSKVPILVRTADDSKMPLLQEAGATEIVPETLEASLMLVTQVLTLMGAPARKIHRQIEEVRRNRYKMLHGYYPGINSQLVSADGTPLEKLHALTLPDGAYSCHRTLAQMKLAACNVDSIRRGDEEFFDPAGDFVLQPGDTLILHGSADQVEQAENRLLGG</sequence>
<evidence type="ECO:0000256" key="5">
    <source>
        <dbReference type="ARBA" id="ARBA00022538"/>
    </source>
</evidence>
<dbReference type="FunFam" id="3.40.50.720:FF:000036">
    <property type="entry name" value="Glutathione-regulated potassium-efflux system protein KefB"/>
    <property type="match status" value="1"/>
</dbReference>
<gene>
    <name evidence="13" type="ordered locus">HCH_00774</name>
</gene>
<evidence type="ECO:0000256" key="2">
    <source>
        <dbReference type="ARBA" id="ARBA00005551"/>
    </source>
</evidence>
<evidence type="ECO:0000256" key="6">
    <source>
        <dbReference type="ARBA" id="ARBA00022692"/>
    </source>
</evidence>
<feature type="domain" description="RCK C-terminal" evidence="12">
    <location>
        <begin position="574"/>
        <end position="656"/>
    </location>
</feature>
<keyword evidence="9" id="KW-0406">Ion transport</keyword>
<dbReference type="KEGG" id="hch:HCH_00774"/>
<dbReference type="EMBL" id="CP000155">
    <property type="protein sequence ID" value="ABC27670.1"/>
    <property type="molecule type" value="Genomic_DNA"/>
</dbReference>
<dbReference type="PROSITE" id="PS51201">
    <property type="entry name" value="RCK_N"/>
    <property type="match status" value="1"/>
</dbReference>
<dbReference type="GO" id="GO:0006813">
    <property type="term" value="P:potassium ion transport"/>
    <property type="evidence" value="ECO:0007669"/>
    <property type="project" value="UniProtKB-KW"/>
</dbReference>
<dbReference type="Proteomes" id="UP000000238">
    <property type="component" value="Chromosome"/>
</dbReference>
<evidence type="ECO:0000256" key="4">
    <source>
        <dbReference type="ARBA" id="ARBA00022449"/>
    </source>
</evidence>
<dbReference type="GO" id="GO:0012505">
    <property type="term" value="C:endomembrane system"/>
    <property type="evidence" value="ECO:0007669"/>
    <property type="project" value="UniProtKB-SubCell"/>
</dbReference>
<evidence type="ECO:0000256" key="9">
    <source>
        <dbReference type="ARBA" id="ARBA00023065"/>
    </source>
</evidence>
<feature type="domain" description="RCK N-terminal" evidence="11">
    <location>
        <begin position="409"/>
        <end position="526"/>
    </location>
</feature>
<evidence type="ECO:0000256" key="10">
    <source>
        <dbReference type="ARBA" id="ARBA00023136"/>
    </source>
</evidence>
<keyword evidence="5" id="KW-0633">Potassium transport</keyword>
<dbReference type="AlphaFoldDB" id="Q2SNV4"/>
<dbReference type="PANTHER" id="PTHR46157:SF4">
    <property type="entry name" value="K(+) EFFLUX ANTIPORTER 3, CHLOROPLASTIC"/>
    <property type="match status" value="1"/>
</dbReference>
<dbReference type="Pfam" id="PF02080">
    <property type="entry name" value="TrkA_C"/>
    <property type="match status" value="1"/>
</dbReference>
<dbReference type="eggNOG" id="COG0475">
    <property type="taxonomic scope" value="Bacteria"/>
</dbReference>
<comment type="subcellular location">
    <subcellularLocation>
        <location evidence="1">Endomembrane system</location>
        <topology evidence="1">Multi-pass membrane protein</topology>
    </subcellularLocation>
</comment>
<evidence type="ECO:0000256" key="1">
    <source>
        <dbReference type="ARBA" id="ARBA00004127"/>
    </source>
</evidence>
<dbReference type="InterPro" id="IPR036291">
    <property type="entry name" value="NAD(P)-bd_dom_sf"/>
</dbReference>
<dbReference type="GO" id="GO:0015297">
    <property type="term" value="F:antiporter activity"/>
    <property type="evidence" value="ECO:0007669"/>
    <property type="project" value="UniProtKB-KW"/>
</dbReference>
<dbReference type="SUPFAM" id="SSF51735">
    <property type="entry name" value="NAD(P)-binding Rossmann-fold domains"/>
    <property type="match status" value="1"/>
</dbReference>
<dbReference type="PROSITE" id="PS51202">
    <property type="entry name" value="RCK_C"/>
    <property type="match status" value="1"/>
</dbReference>
<evidence type="ECO:0000259" key="12">
    <source>
        <dbReference type="PROSITE" id="PS51202"/>
    </source>
</evidence>
<dbReference type="Pfam" id="PF00999">
    <property type="entry name" value="Na_H_Exchanger"/>
    <property type="match status" value="1"/>
</dbReference>
<evidence type="ECO:0000256" key="3">
    <source>
        <dbReference type="ARBA" id="ARBA00022448"/>
    </source>
</evidence>
<dbReference type="InterPro" id="IPR036721">
    <property type="entry name" value="RCK_C_sf"/>
</dbReference>
<dbReference type="Pfam" id="PF02254">
    <property type="entry name" value="TrkA_N"/>
    <property type="match status" value="1"/>
</dbReference>
<protein>
    <submittedName>
        <fullName evidence="13">Kef-type K+ transport system, membrane components</fullName>
    </submittedName>
</protein>
<dbReference type="InterPro" id="IPR006037">
    <property type="entry name" value="RCK_C"/>
</dbReference>
<dbReference type="InterPro" id="IPR006153">
    <property type="entry name" value="Cation/H_exchanger_TM"/>
</dbReference>
<dbReference type="InterPro" id="IPR038770">
    <property type="entry name" value="Na+/solute_symporter_sf"/>
</dbReference>
<evidence type="ECO:0000313" key="14">
    <source>
        <dbReference type="Proteomes" id="UP000000238"/>
    </source>
</evidence>
<keyword evidence="7" id="KW-0630">Potassium</keyword>
<dbReference type="Gene3D" id="3.30.70.1450">
    <property type="entry name" value="Regulator of K+ conductance, C-terminal domain"/>
    <property type="match status" value="1"/>
</dbReference>
<dbReference type="OrthoDB" id="9781411at2"/>
<dbReference type="NCBIfam" id="TIGR00932">
    <property type="entry name" value="2a37"/>
    <property type="match status" value="1"/>
</dbReference>
<evidence type="ECO:0000256" key="8">
    <source>
        <dbReference type="ARBA" id="ARBA00022989"/>
    </source>
</evidence>
<keyword evidence="4" id="KW-0050">Antiport</keyword>
<accession>Q2SNV4</accession>
<name>Q2SNV4_HAHCH</name>
<dbReference type="InterPro" id="IPR004771">
    <property type="entry name" value="K/H_exchanger"/>
</dbReference>
<dbReference type="SUPFAM" id="SSF116726">
    <property type="entry name" value="TrkA C-terminal domain-like"/>
    <property type="match status" value="1"/>
</dbReference>
<dbReference type="HOGENOM" id="CLU_005126_9_0_6"/>